<dbReference type="SUPFAM" id="SSF54236">
    <property type="entry name" value="Ubiquitin-like"/>
    <property type="match status" value="1"/>
</dbReference>
<sequence>MPAGMKPLEKFLKKQTTALTRAGGFVGGVADKASGGTGASRRRASLSRVVPFFRETSPESGQAREVFSPDSEDPPSWPSATGPSLVSVPGSGSGDVRSPSLSSDEQSSEASLITECVGGGGGGTPLPADTPDNLTLALLDSAAGRRSGVCTETLLDDFMLTHPIFMAADRFQQVLLQQFNLEGKQGQRGGREGEGGMDRAERKQAVLSVAFRYLDTYRELLQEERNNSFPKELYMCAVQELSRNPELVEDVLKLQRWTEILHCPSDEEKEIRKKQVRPLFRHFRRIDACLQPREAFRGSDEIFCRVYTPDHSYVTIRSRLSCRVGEILALVREKLQYSEDQPVLPGNLILVAVTSAGEKAVFRPSDEAVFTTLGVNTHLFTCEPSELESLLPLPEEIHWTPGDSKLHDMSAEEVSNQLVVFDWELFSCVHEVEFVCYVFHGEQSRWRPLNLELVLQRCSEVQHWVATEILQCQSLPKRVQLLRKFIKIAALCKQQQDLLSFLAVVLGLDNPAVSRLRLTWEGLPGKFRKQFQQFESIADPSRNHKSYRDLITSLRPPLIPFTPLLLKDLTFLHESCKSFHGELVNFEKMHKVAEMVRIIRRYRSSQLAMDTETSPSHLQTKAYVRQLQVIDNQNLLFDMSCKLEPKDT</sequence>
<dbReference type="InterPro" id="IPR036964">
    <property type="entry name" value="RASGEF_cat_dom_sf"/>
</dbReference>
<dbReference type="Gene3D" id="1.20.870.10">
    <property type="entry name" value="Son of sevenless (SoS) protein Chain: S domain 1"/>
    <property type="match status" value="1"/>
</dbReference>
<evidence type="ECO:0000256" key="3">
    <source>
        <dbReference type="SAM" id="MobiDB-lite"/>
    </source>
</evidence>
<dbReference type="SUPFAM" id="SSF48366">
    <property type="entry name" value="Ras GEF"/>
    <property type="match status" value="1"/>
</dbReference>
<dbReference type="InterPro" id="IPR019804">
    <property type="entry name" value="Ras_G-nucl-exch_fac_CS"/>
</dbReference>
<feature type="region of interest" description="Disordered" evidence="3">
    <location>
        <begin position="22"/>
        <end position="125"/>
    </location>
</feature>
<keyword evidence="1 2" id="KW-0344">Guanine-nucleotide releasing factor</keyword>
<evidence type="ECO:0000313" key="6">
    <source>
        <dbReference type="Proteomes" id="UP001335648"/>
    </source>
</evidence>
<evidence type="ECO:0000256" key="1">
    <source>
        <dbReference type="ARBA" id="ARBA00022658"/>
    </source>
</evidence>
<dbReference type="InterPro" id="IPR029071">
    <property type="entry name" value="Ubiquitin-like_domsf"/>
</dbReference>
<dbReference type="Pfam" id="PF00617">
    <property type="entry name" value="RasGEF"/>
    <property type="match status" value="1"/>
</dbReference>
<name>A0AAN8BG72_9TELE</name>
<dbReference type="PANTHER" id="PTHR23113">
    <property type="entry name" value="GUANINE NUCLEOTIDE EXCHANGE FACTOR"/>
    <property type="match status" value="1"/>
</dbReference>
<dbReference type="InterPro" id="IPR008937">
    <property type="entry name" value="Ras-like_GEF"/>
</dbReference>
<dbReference type="CDD" id="cd00155">
    <property type="entry name" value="RasGEF"/>
    <property type="match status" value="1"/>
</dbReference>
<dbReference type="PROSITE" id="PS00720">
    <property type="entry name" value="RASGEF"/>
    <property type="match status" value="1"/>
</dbReference>
<dbReference type="AlphaFoldDB" id="A0AAN8BG72"/>
<reference evidence="5 6" key="1">
    <citation type="journal article" date="2023" name="Mol. Biol. Evol.">
        <title>Genomics of Secondarily Temperate Adaptation in the Only Non-Antarctic Icefish.</title>
        <authorList>
            <person name="Rivera-Colon A.G."/>
            <person name="Rayamajhi N."/>
            <person name="Minhas B.F."/>
            <person name="Madrigal G."/>
            <person name="Bilyk K.T."/>
            <person name="Yoon V."/>
            <person name="Hune M."/>
            <person name="Gregory S."/>
            <person name="Cheng C.H.C."/>
            <person name="Catchen J.M."/>
        </authorList>
    </citation>
    <scope>NUCLEOTIDE SEQUENCE [LARGE SCALE GENOMIC DNA]</scope>
    <source>
        <strain evidence="5">JC2023a</strain>
    </source>
</reference>
<proteinExistence type="predicted"/>
<dbReference type="SMART" id="SM00147">
    <property type="entry name" value="RasGEF"/>
    <property type="match status" value="1"/>
</dbReference>
<keyword evidence="6" id="KW-1185">Reference proteome</keyword>
<dbReference type="Proteomes" id="UP001335648">
    <property type="component" value="Unassembled WGS sequence"/>
</dbReference>
<dbReference type="PROSITE" id="PS50009">
    <property type="entry name" value="RASGEF_CAT"/>
    <property type="match status" value="1"/>
</dbReference>
<evidence type="ECO:0000313" key="5">
    <source>
        <dbReference type="EMBL" id="KAK5884395.1"/>
    </source>
</evidence>
<dbReference type="EMBL" id="JAULUE010002060">
    <property type="protein sequence ID" value="KAK5884395.1"/>
    <property type="molecule type" value="Genomic_DNA"/>
</dbReference>
<feature type="domain" description="Ras-GEF" evidence="4">
    <location>
        <begin position="410"/>
        <end position="646"/>
    </location>
</feature>
<organism evidence="5 6">
    <name type="scientific">Champsocephalus esox</name>
    <name type="common">pike icefish</name>
    <dbReference type="NCBI Taxonomy" id="159716"/>
    <lineage>
        <taxon>Eukaryota</taxon>
        <taxon>Metazoa</taxon>
        <taxon>Chordata</taxon>
        <taxon>Craniata</taxon>
        <taxon>Vertebrata</taxon>
        <taxon>Euteleostomi</taxon>
        <taxon>Actinopterygii</taxon>
        <taxon>Neopterygii</taxon>
        <taxon>Teleostei</taxon>
        <taxon>Neoteleostei</taxon>
        <taxon>Acanthomorphata</taxon>
        <taxon>Eupercaria</taxon>
        <taxon>Perciformes</taxon>
        <taxon>Notothenioidei</taxon>
        <taxon>Channichthyidae</taxon>
        <taxon>Champsocephalus</taxon>
    </lineage>
</organism>
<evidence type="ECO:0000259" key="4">
    <source>
        <dbReference type="PROSITE" id="PS50009"/>
    </source>
</evidence>
<dbReference type="GO" id="GO:0005085">
    <property type="term" value="F:guanyl-nucleotide exchange factor activity"/>
    <property type="evidence" value="ECO:0007669"/>
    <property type="project" value="UniProtKB-KW"/>
</dbReference>
<protein>
    <recommendedName>
        <fullName evidence="4">Ras-GEF domain-containing protein</fullName>
    </recommendedName>
</protein>
<dbReference type="Gene3D" id="3.10.20.90">
    <property type="entry name" value="Phosphatidylinositol 3-kinase Catalytic Subunit, Chain A, domain 1"/>
    <property type="match status" value="1"/>
</dbReference>
<dbReference type="GO" id="GO:0007265">
    <property type="term" value="P:Ras protein signal transduction"/>
    <property type="evidence" value="ECO:0007669"/>
    <property type="project" value="TreeGrafter"/>
</dbReference>
<comment type="caution">
    <text evidence="5">The sequence shown here is derived from an EMBL/GenBank/DDBJ whole genome shotgun (WGS) entry which is preliminary data.</text>
</comment>
<dbReference type="InterPro" id="IPR023578">
    <property type="entry name" value="Ras_GEF_dom_sf"/>
</dbReference>
<evidence type="ECO:0000256" key="2">
    <source>
        <dbReference type="PROSITE-ProRule" id="PRU00168"/>
    </source>
</evidence>
<dbReference type="PANTHER" id="PTHR23113:SF230">
    <property type="entry name" value="RAP GUANINE NUCLEOTIDE EXCHANGE FACTOR-LIKE 1"/>
    <property type="match status" value="1"/>
</dbReference>
<gene>
    <name evidence="5" type="ORF">CesoFtcFv8_018221</name>
</gene>
<dbReference type="Gene3D" id="1.10.840.10">
    <property type="entry name" value="Ras guanine-nucleotide exchange factors catalytic domain"/>
    <property type="match status" value="1"/>
</dbReference>
<accession>A0AAN8BG72</accession>
<feature type="compositionally biased region" description="Low complexity" evidence="3">
    <location>
        <begin position="78"/>
        <end position="112"/>
    </location>
</feature>
<dbReference type="GO" id="GO:0005886">
    <property type="term" value="C:plasma membrane"/>
    <property type="evidence" value="ECO:0007669"/>
    <property type="project" value="TreeGrafter"/>
</dbReference>
<dbReference type="InterPro" id="IPR001895">
    <property type="entry name" value="RASGEF_cat_dom"/>
</dbReference>